<dbReference type="STRING" id="254406.SAMN04488042_1011037"/>
<gene>
    <name evidence="3" type="ORF">SAMN04488042_1011037</name>
</gene>
<keyword evidence="1" id="KW-0238">DNA-binding</keyword>
<dbReference type="InterPro" id="IPR009057">
    <property type="entry name" value="Homeodomain-like_sf"/>
</dbReference>
<dbReference type="GO" id="GO:0003677">
    <property type="term" value="F:DNA binding"/>
    <property type="evidence" value="ECO:0007669"/>
    <property type="project" value="UniProtKB-KW"/>
</dbReference>
<dbReference type="Gene3D" id="1.10.357.10">
    <property type="entry name" value="Tetracycline Repressor, domain 2"/>
    <property type="match status" value="1"/>
</dbReference>
<accession>A0A1I4JI99</accession>
<dbReference type="SUPFAM" id="SSF46689">
    <property type="entry name" value="Homeodomain-like"/>
    <property type="match status" value="1"/>
</dbReference>
<evidence type="ECO:0000313" key="4">
    <source>
        <dbReference type="Proteomes" id="UP000199144"/>
    </source>
</evidence>
<feature type="domain" description="HTH tetR-type" evidence="2">
    <location>
        <begin position="42"/>
        <end position="78"/>
    </location>
</feature>
<dbReference type="InterPro" id="IPR001647">
    <property type="entry name" value="HTH_TetR"/>
</dbReference>
<organism evidence="3 4">
    <name type="scientific">Shimia aestuarii</name>
    <dbReference type="NCBI Taxonomy" id="254406"/>
    <lineage>
        <taxon>Bacteria</taxon>
        <taxon>Pseudomonadati</taxon>
        <taxon>Pseudomonadota</taxon>
        <taxon>Alphaproteobacteria</taxon>
        <taxon>Rhodobacterales</taxon>
        <taxon>Roseobacteraceae</taxon>
    </lineage>
</organism>
<dbReference type="EMBL" id="FOTQ01000001">
    <property type="protein sequence ID" value="SFL66290.1"/>
    <property type="molecule type" value="Genomic_DNA"/>
</dbReference>
<evidence type="ECO:0000313" key="3">
    <source>
        <dbReference type="EMBL" id="SFL66290.1"/>
    </source>
</evidence>
<keyword evidence="4" id="KW-1185">Reference proteome</keyword>
<name>A0A1I4JI99_9RHOB</name>
<evidence type="ECO:0000259" key="2">
    <source>
        <dbReference type="Pfam" id="PF00440"/>
    </source>
</evidence>
<sequence>MQESRSGEMLRCSATMLHLQNNLAQRNPWGMTATRLSPDLWIAAGFDALLEQGPAALKAESLARRLKTTKGSFYWHFKDVPAFHAAMLEQWERQALLDIEAALVEDSTAAQKLRHLSQIATIGNGDSANGMRLEPAIRAWAHDNDFVAEAVARVDDLRLTQLTAALSENGLSNPELSRILYAANLGMAELSRRDGEVNDAPLGTLVDLILALYE</sequence>
<dbReference type="Proteomes" id="UP000199144">
    <property type="component" value="Unassembled WGS sequence"/>
</dbReference>
<dbReference type="AlphaFoldDB" id="A0A1I4JI99"/>
<proteinExistence type="predicted"/>
<protein>
    <submittedName>
        <fullName evidence="3">Transcriptional regulator, TetR family</fullName>
    </submittedName>
</protein>
<dbReference type="Pfam" id="PF00440">
    <property type="entry name" value="TetR_N"/>
    <property type="match status" value="1"/>
</dbReference>
<evidence type="ECO:0000256" key="1">
    <source>
        <dbReference type="ARBA" id="ARBA00023125"/>
    </source>
</evidence>
<reference evidence="3 4" key="1">
    <citation type="submission" date="2016-10" db="EMBL/GenBank/DDBJ databases">
        <authorList>
            <person name="de Groot N.N."/>
        </authorList>
    </citation>
    <scope>NUCLEOTIDE SEQUENCE [LARGE SCALE GENOMIC DNA]</scope>
    <source>
        <strain evidence="3 4">DSM 15283</strain>
    </source>
</reference>